<feature type="region of interest" description="Disordered" evidence="1">
    <location>
        <begin position="425"/>
        <end position="456"/>
    </location>
</feature>
<evidence type="ECO:0000313" key="3">
    <source>
        <dbReference type="EMBL" id="OBH62301.1"/>
    </source>
</evidence>
<dbReference type="Proteomes" id="UP000093861">
    <property type="component" value="Unassembled WGS sequence"/>
</dbReference>
<name>A0A1A2SDT0_9MYCO</name>
<feature type="domain" description="HNH nuclease" evidence="2">
    <location>
        <begin position="353"/>
        <end position="405"/>
    </location>
</feature>
<comment type="caution">
    <text evidence="3">The sequence shown here is derived from an EMBL/GenBank/DDBJ whole genome shotgun (WGS) entry which is preliminary data.</text>
</comment>
<organism evidence="3 4">
    <name type="scientific">Mycobacterium colombiense</name>
    <dbReference type="NCBI Taxonomy" id="339268"/>
    <lineage>
        <taxon>Bacteria</taxon>
        <taxon>Bacillati</taxon>
        <taxon>Actinomycetota</taxon>
        <taxon>Actinomycetes</taxon>
        <taxon>Mycobacteriales</taxon>
        <taxon>Mycobacteriaceae</taxon>
        <taxon>Mycobacterium</taxon>
        <taxon>Mycobacterium avium complex (MAC)</taxon>
    </lineage>
</organism>
<gene>
    <name evidence="3" type="ORF">A5685_24325</name>
</gene>
<dbReference type="InterPro" id="IPR003870">
    <property type="entry name" value="DUF222"/>
</dbReference>
<accession>A0A1A2SDT0</accession>
<evidence type="ECO:0000313" key="4">
    <source>
        <dbReference type="Proteomes" id="UP000093861"/>
    </source>
</evidence>
<dbReference type="EMBL" id="LZJS01000066">
    <property type="protein sequence ID" value="OBH62301.1"/>
    <property type="molecule type" value="Genomic_DNA"/>
</dbReference>
<dbReference type="RefSeq" id="WP_064951430.1">
    <property type="nucleotide sequence ID" value="NZ_LZJS01000066.1"/>
</dbReference>
<dbReference type="Pfam" id="PF02720">
    <property type="entry name" value="DUF222"/>
    <property type="match status" value="1"/>
</dbReference>
<dbReference type="CDD" id="cd00085">
    <property type="entry name" value="HNHc"/>
    <property type="match status" value="1"/>
</dbReference>
<protein>
    <recommendedName>
        <fullName evidence="2">HNH nuclease domain-containing protein</fullName>
    </recommendedName>
</protein>
<reference evidence="3 4" key="1">
    <citation type="submission" date="2016-06" db="EMBL/GenBank/DDBJ databases">
        <authorList>
            <person name="Kjaerup R.B."/>
            <person name="Dalgaard T.S."/>
            <person name="Juul-Madsen H.R."/>
        </authorList>
    </citation>
    <scope>NUCLEOTIDE SEQUENCE [LARGE SCALE GENOMIC DNA]</scope>
    <source>
        <strain evidence="3 4">E2464</strain>
    </source>
</reference>
<evidence type="ECO:0000259" key="2">
    <source>
        <dbReference type="SMART" id="SM00507"/>
    </source>
</evidence>
<proteinExistence type="predicted"/>
<evidence type="ECO:0000256" key="1">
    <source>
        <dbReference type="SAM" id="MobiDB-lite"/>
    </source>
</evidence>
<dbReference type="SMART" id="SM00507">
    <property type="entry name" value="HNHc"/>
    <property type="match status" value="1"/>
</dbReference>
<dbReference type="InterPro" id="IPR003615">
    <property type="entry name" value="HNH_nuc"/>
</dbReference>
<dbReference type="AlphaFoldDB" id="A0A1A2SDT0"/>
<sequence>MSSIDDPEEIAEDYAALRRVVSRIGQHCYAALTTPERFTYLEQLEYDTRRLQGPAHELINAIDQQAAPAEIGGKLSHVLANRLHITRADAGRRLEEARDLGSRQALTGQPLPPRYAATAAAQRDGSIGAAHVAVIRRFFDDLPCWVDAPTREAAEADLARWATQHRPESLRKVADRLARYLNPDGQFHDVDRARHRGLTLGAQGPDGMSALRGWLTPQARATLEAVLAKLAAPGMANPDDDTPVVDGAPSEEAIHRDTRSAAQRNHDGLNAALRAMLASGKLGQHNGLPASIIVTTTLAELESTTGKALTGAGTLLPMSDVIRLARHAHHYLAIFDHGKALALYHAKRLASPGQRIVLHAKDRGCSHPGCDVPGFYCEVHHVEDWATTYRTDIDQLTLACAPHHRLVEQGWITRKNADGDTEWIPPPHLDRGQPRVNTFHHPEKIVADEDDEADDP</sequence>